<proteinExistence type="evidence at transcript level"/>
<sequence>MQNTNYLQFSFNFQRPSAKTAHPNDMLITCGRQQLCKRSTHRQVLKRWSGKQQPVGQQCSSTKSFLSISLCIFFHLFFLFVLQICLVVPPAVARIMMNACITRFLQIL</sequence>
<reference evidence="2" key="1">
    <citation type="submission" date="2013-07" db="EMBL/GenBank/DDBJ databases">
        <authorList>
            <person name="Geib S."/>
        </authorList>
    </citation>
    <scope>NUCLEOTIDE SEQUENCE</scope>
</reference>
<organism evidence="2">
    <name type="scientific">Ceratitis capitata</name>
    <name type="common">Mediterranean fruit fly</name>
    <name type="synonym">Tephritis capitata</name>
    <dbReference type="NCBI Taxonomy" id="7213"/>
    <lineage>
        <taxon>Eukaryota</taxon>
        <taxon>Metazoa</taxon>
        <taxon>Ecdysozoa</taxon>
        <taxon>Arthropoda</taxon>
        <taxon>Hexapoda</taxon>
        <taxon>Insecta</taxon>
        <taxon>Pterygota</taxon>
        <taxon>Neoptera</taxon>
        <taxon>Endopterygota</taxon>
        <taxon>Diptera</taxon>
        <taxon>Brachycera</taxon>
        <taxon>Muscomorpha</taxon>
        <taxon>Tephritoidea</taxon>
        <taxon>Tephritidae</taxon>
        <taxon>Ceratitis</taxon>
        <taxon>Ceratitis</taxon>
    </lineage>
</organism>
<dbReference type="EMBL" id="GAMC01001888">
    <property type="protein sequence ID" value="JAC04668.1"/>
    <property type="molecule type" value="mRNA"/>
</dbReference>
<keyword evidence="1" id="KW-0472">Membrane</keyword>
<name>W8BZB9_CERCA</name>
<dbReference type="AlphaFoldDB" id="W8BZB9"/>
<keyword evidence="1" id="KW-0812">Transmembrane</keyword>
<reference evidence="2" key="2">
    <citation type="journal article" date="2014" name="BMC Genomics">
        <title>A genomic perspective to assessing quality of mass-reared SIT flies used in Mediterranean fruit fly (Ceratitis capitata) eradication in California.</title>
        <authorList>
            <person name="Calla B."/>
            <person name="Hall B."/>
            <person name="Hou S."/>
            <person name="Geib S.M."/>
        </authorList>
    </citation>
    <scope>NUCLEOTIDE SEQUENCE</scope>
</reference>
<evidence type="ECO:0000313" key="2">
    <source>
        <dbReference type="EMBL" id="JAC04668.1"/>
    </source>
</evidence>
<protein>
    <submittedName>
        <fullName evidence="2">Uncharacterized protein</fullName>
    </submittedName>
</protein>
<accession>W8BZB9</accession>
<keyword evidence="1" id="KW-1133">Transmembrane helix</keyword>
<evidence type="ECO:0000256" key="1">
    <source>
        <dbReference type="SAM" id="Phobius"/>
    </source>
</evidence>
<feature type="transmembrane region" description="Helical" evidence="1">
    <location>
        <begin position="65"/>
        <end position="88"/>
    </location>
</feature>